<evidence type="ECO:0000256" key="1">
    <source>
        <dbReference type="ARBA" id="ARBA00007905"/>
    </source>
</evidence>
<name>A0A1B6G303_9HEMI</name>
<evidence type="ECO:0000256" key="5">
    <source>
        <dbReference type="PIRSR" id="PIRSR000097-2"/>
    </source>
</evidence>
<protein>
    <recommendedName>
        <fullName evidence="7">NADP-dependent oxidoreductase domain-containing protein</fullName>
    </recommendedName>
</protein>
<evidence type="ECO:0000256" key="4">
    <source>
        <dbReference type="PIRSR" id="PIRSR000097-1"/>
    </source>
</evidence>
<dbReference type="PANTHER" id="PTHR11732">
    <property type="entry name" value="ALDO/KETO REDUCTASE"/>
    <property type="match status" value="1"/>
</dbReference>
<feature type="non-terminal residue" evidence="8">
    <location>
        <position position="1"/>
    </location>
</feature>
<evidence type="ECO:0000256" key="2">
    <source>
        <dbReference type="ARBA" id="ARBA00022857"/>
    </source>
</evidence>
<dbReference type="FunFam" id="3.20.20.100:FF:000006">
    <property type="entry name" value="Aldo-keto reductase family 1 member A1"/>
    <property type="match status" value="1"/>
</dbReference>
<dbReference type="EMBL" id="GECZ01012943">
    <property type="protein sequence ID" value="JAS56826.1"/>
    <property type="molecule type" value="Transcribed_RNA"/>
</dbReference>
<dbReference type="PRINTS" id="PR00069">
    <property type="entry name" value="ALDKETRDTASE"/>
</dbReference>
<feature type="active site" description="Proton donor" evidence="4">
    <location>
        <position position="72"/>
    </location>
</feature>
<reference evidence="8" key="1">
    <citation type="submission" date="2015-11" db="EMBL/GenBank/DDBJ databases">
        <title>De novo transcriptome assembly of four potential Pierce s Disease insect vectors from Arizona vineyards.</title>
        <authorList>
            <person name="Tassone E.E."/>
        </authorList>
    </citation>
    <scope>NUCLEOTIDE SEQUENCE</scope>
</reference>
<evidence type="ECO:0000256" key="3">
    <source>
        <dbReference type="ARBA" id="ARBA00023002"/>
    </source>
</evidence>
<evidence type="ECO:0000259" key="7">
    <source>
        <dbReference type="Pfam" id="PF00248"/>
    </source>
</evidence>
<accession>A0A1B6G303</accession>
<feature type="site" description="Lowers pKa of active site Tyr" evidence="6">
    <location>
        <position position="101"/>
    </location>
</feature>
<dbReference type="InterPro" id="IPR018170">
    <property type="entry name" value="Aldo/ket_reductase_CS"/>
</dbReference>
<evidence type="ECO:0000256" key="6">
    <source>
        <dbReference type="PIRSR" id="PIRSR000097-3"/>
    </source>
</evidence>
<dbReference type="PIRSF" id="PIRSF000097">
    <property type="entry name" value="AKR"/>
    <property type="match status" value="1"/>
</dbReference>
<comment type="similarity">
    <text evidence="1">Belongs to the aldo/keto reductase family.</text>
</comment>
<gene>
    <name evidence="8" type="ORF">g.21959</name>
</gene>
<feature type="binding site" evidence="5">
    <location>
        <position position="134"/>
    </location>
    <ligand>
        <name>substrate</name>
    </ligand>
</feature>
<feature type="domain" description="NADP-dependent oxidoreductase" evidence="7">
    <location>
        <begin position="38"/>
        <end position="317"/>
    </location>
</feature>
<dbReference type="PROSITE" id="PS00062">
    <property type="entry name" value="ALDOKETO_REDUCTASE_2"/>
    <property type="match status" value="1"/>
</dbReference>
<dbReference type="GO" id="GO:0016491">
    <property type="term" value="F:oxidoreductase activity"/>
    <property type="evidence" value="ECO:0007669"/>
    <property type="project" value="UniProtKB-KW"/>
</dbReference>
<organism evidence="8">
    <name type="scientific">Cuerna arida</name>
    <dbReference type="NCBI Taxonomy" id="1464854"/>
    <lineage>
        <taxon>Eukaryota</taxon>
        <taxon>Metazoa</taxon>
        <taxon>Ecdysozoa</taxon>
        <taxon>Arthropoda</taxon>
        <taxon>Hexapoda</taxon>
        <taxon>Insecta</taxon>
        <taxon>Pterygota</taxon>
        <taxon>Neoptera</taxon>
        <taxon>Paraneoptera</taxon>
        <taxon>Hemiptera</taxon>
        <taxon>Auchenorrhyncha</taxon>
        <taxon>Membracoidea</taxon>
        <taxon>Cicadellidae</taxon>
        <taxon>Cicadellinae</taxon>
        <taxon>Proconiini</taxon>
        <taxon>Cuerna</taxon>
    </lineage>
</organism>
<evidence type="ECO:0000313" key="8">
    <source>
        <dbReference type="EMBL" id="JAS56826.1"/>
    </source>
</evidence>
<dbReference type="AlphaFoldDB" id="A0A1B6G303"/>
<keyword evidence="3" id="KW-0560">Oxidoreductase</keyword>
<dbReference type="Pfam" id="PF00248">
    <property type="entry name" value="Aldo_ket_red"/>
    <property type="match status" value="1"/>
</dbReference>
<dbReference type="Gene3D" id="3.20.20.100">
    <property type="entry name" value="NADP-dependent oxidoreductase domain"/>
    <property type="match status" value="1"/>
</dbReference>
<keyword evidence="2" id="KW-0521">NADP</keyword>
<dbReference type="InterPro" id="IPR036812">
    <property type="entry name" value="NAD(P)_OxRdtase_dom_sf"/>
</dbReference>
<dbReference type="PROSITE" id="PS00063">
    <property type="entry name" value="ALDOKETO_REDUCTASE_3"/>
    <property type="match status" value="1"/>
</dbReference>
<dbReference type="InterPro" id="IPR023210">
    <property type="entry name" value="NADP_OxRdtase_dom"/>
</dbReference>
<sequence>SLLLVDLSCNIAPTSVMPSKLGPRSEFTAATGMKLPVIGLGTALNTNEDVLRKTLNDALEIGYPLLDTASMYNNEEIIGKVLKEWMDNGKLRRQDIFITTKLPPQGNKPECVKQYLEKQLKALQLDYVDLYLIHYPVGFKPDTNFLSGLEGLKALDVSTDLVALWKEMENMVDAGLTKYIGLSNFNVKQIDKIVQNARIKPSNLQIELNIYQQAKEQQEYCKKNGITITSYSTLGSMGIFDAGIPREIFQGNWVNPLQDTDVLAIAKNHNKSPAQVLLRHMIQLGIAIIPKTSNPERLKENFNIFDFQLSKPEMLRLGTLNRGEEGRRFVVDSISEHPEYPFRKTS</sequence>
<dbReference type="InterPro" id="IPR020471">
    <property type="entry name" value="AKR"/>
</dbReference>
<proteinExistence type="inferred from homology"/>
<dbReference type="SUPFAM" id="SSF51430">
    <property type="entry name" value="NAD(P)-linked oxidoreductase"/>
    <property type="match status" value="1"/>
</dbReference>